<keyword evidence="2" id="KW-1185">Reference proteome</keyword>
<evidence type="ECO:0000313" key="1">
    <source>
        <dbReference type="EMBL" id="GEK85687.1"/>
    </source>
</evidence>
<dbReference type="Proteomes" id="UP000321225">
    <property type="component" value="Unassembled WGS sequence"/>
</dbReference>
<accession>A0A511AI89</accession>
<organism evidence="1 2">
    <name type="scientific">Microbacterium aerolatum</name>
    <dbReference type="NCBI Taxonomy" id="153731"/>
    <lineage>
        <taxon>Bacteria</taxon>
        <taxon>Bacillati</taxon>
        <taxon>Actinomycetota</taxon>
        <taxon>Actinomycetes</taxon>
        <taxon>Micrococcales</taxon>
        <taxon>Microbacteriaceae</taxon>
        <taxon>Microbacterium</taxon>
    </lineage>
</organism>
<protein>
    <submittedName>
        <fullName evidence="1">Uncharacterized protein</fullName>
    </submittedName>
</protein>
<reference evidence="1 2" key="1">
    <citation type="submission" date="2019-07" db="EMBL/GenBank/DDBJ databases">
        <title>Whole genome shotgun sequence of Microbacterium aerolatum NBRC 103071.</title>
        <authorList>
            <person name="Hosoyama A."/>
            <person name="Uohara A."/>
            <person name="Ohji S."/>
            <person name="Ichikawa N."/>
        </authorList>
    </citation>
    <scope>NUCLEOTIDE SEQUENCE [LARGE SCALE GENOMIC DNA]</scope>
    <source>
        <strain evidence="1 2">NBRC 103071</strain>
    </source>
</reference>
<proteinExistence type="predicted"/>
<gene>
    <name evidence="1" type="ORF">MAE01_08630</name>
</gene>
<evidence type="ECO:0000313" key="2">
    <source>
        <dbReference type="Proteomes" id="UP000321225"/>
    </source>
</evidence>
<dbReference type="AlphaFoldDB" id="A0A511AI89"/>
<name>A0A511AI89_9MICO</name>
<dbReference type="EMBL" id="BJUW01000003">
    <property type="protein sequence ID" value="GEK85687.1"/>
    <property type="molecule type" value="Genomic_DNA"/>
</dbReference>
<comment type="caution">
    <text evidence="1">The sequence shown here is derived from an EMBL/GenBank/DDBJ whole genome shotgun (WGS) entry which is preliminary data.</text>
</comment>
<sequence>MDMMADLPLAEIAADLYAGSPGKFVPERNTRAKAVEDAQLGAQIRALRKPSIAAW</sequence>